<name>A0ABR1SIM4_9PEZI</name>
<keyword evidence="2" id="KW-1185">Reference proteome</keyword>
<dbReference type="PANTHER" id="PTHR40619:SF3">
    <property type="entry name" value="FUNGAL STAND N-TERMINAL GOODBYE DOMAIN-CONTAINING PROTEIN"/>
    <property type="match status" value="1"/>
</dbReference>
<dbReference type="Proteomes" id="UP001444661">
    <property type="component" value="Unassembled WGS sequence"/>
</dbReference>
<reference evidence="1 2" key="1">
    <citation type="submission" date="2023-01" db="EMBL/GenBank/DDBJ databases">
        <title>Analysis of 21 Apiospora genomes using comparative genomics revels a genus with tremendous synthesis potential of carbohydrate active enzymes and secondary metabolites.</title>
        <authorList>
            <person name="Sorensen T."/>
        </authorList>
    </citation>
    <scope>NUCLEOTIDE SEQUENCE [LARGE SCALE GENOMIC DNA]</scope>
    <source>
        <strain evidence="1 2">CBS 33761</strain>
    </source>
</reference>
<accession>A0ABR1SIM4</accession>
<dbReference type="PANTHER" id="PTHR40619">
    <property type="entry name" value="FUNGAL STAND N-TERMINAL GOODBYE DOMAIN-CONTAINING PROTEIN"/>
    <property type="match status" value="1"/>
</dbReference>
<sequence>MTSAEASASLVQRCSWEDVLASMEQAVAEDETKTRHNRARALLRNRPLIVTLQSLTNMIPDQDGLSVMRGGLKYIFDMLRQRVTNRDKIIRAFEDMPLTFSKACDTFSNHHEDDVLKHHVIDLYDTLRSQVPRLVETLTRPKEGSLGKRLLRHHPENEAVTIDECTELVKRAARKVSDRVDVLVGRAVVTNLSETRLLGTKIDQVQTEMVRLYRGMETIESGQVRAIQSLQIGHGDRSEQFRQLSTSIDDKIEAAFTPFRQGLSELRGDIQRLLASQVQSSHWQQRESRKSPESHQLLIMKTAIRREAGWNKHTYVPEILHITYDDILQMIDFEDPTFLVNDLEEVLRKGRMMSPSAISRAAWVLTTERFAEWTNIQHHNALLIDGYMAEIAISKVSPLSCLVSTLVSVARMQPRSMVLYHFCGLHSHLSDKPSGPKGLLLSFIAQLAVGFGHMGDTDRVHPTIGVDLLTDIPHQDVTQLWRLFMELLSQAPSGFVVYVVVDDATEFETSLHGWGGEMETVINALLILSSEGAVPSVLKVLVTCTQRSMDIRRFFRAEDYISLEAGNLSDGLIQNVRLHDTIL</sequence>
<protein>
    <submittedName>
        <fullName evidence="1">Uncharacterized protein</fullName>
    </submittedName>
</protein>
<gene>
    <name evidence="1" type="ORF">PG993_009165</name>
</gene>
<proteinExistence type="predicted"/>
<comment type="caution">
    <text evidence="1">The sequence shown here is derived from an EMBL/GenBank/DDBJ whole genome shotgun (WGS) entry which is preliminary data.</text>
</comment>
<evidence type="ECO:0000313" key="1">
    <source>
        <dbReference type="EMBL" id="KAK8034170.1"/>
    </source>
</evidence>
<organism evidence="1 2">
    <name type="scientific">Apiospora rasikravindrae</name>
    <dbReference type="NCBI Taxonomy" id="990691"/>
    <lineage>
        <taxon>Eukaryota</taxon>
        <taxon>Fungi</taxon>
        <taxon>Dikarya</taxon>
        <taxon>Ascomycota</taxon>
        <taxon>Pezizomycotina</taxon>
        <taxon>Sordariomycetes</taxon>
        <taxon>Xylariomycetidae</taxon>
        <taxon>Amphisphaeriales</taxon>
        <taxon>Apiosporaceae</taxon>
        <taxon>Apiospora</taxon>
    </lineage>
</organism>
<evidence type="ECO:0000313" key="2">
    <source>
        <dbReference type="Proteomes" id="UP001444661"/>
    </source>
</evidence>
<dbReference type="EMBL" id="JAQQWK010000009">
    <property type="protein sequence ID" value="KAK8034170.1"/>
    <property type="molecule type" value="Genomic_DNA"/>
</dbReference>